<protein>
    <submittedName>
        <fullName evidence="1">Uncharacterized protein</fullName>
    </submittedName>
</protein>
<dbReference type="HOGENOM" id="CLU_3342117_0_0_9"/>
<reference evidence="1 2" key="1">
    <citation type="submission" date="2008-10" db="EMBL/GenBank/DDBJ databases">
        <title>Genome sequence of Clostridium botulinum A2 Kyoto.</title>
        <authorList>
            <person name="Shrivastava S."/>
            <person name="Brinkac L.M."/>
            <person name="Brown J.L."/>
            <person name="Bruce D."/>
            <person name="Detter C.C."/>
            <person name="Johnson E.A."/>
            <person name="Munk C.A."/>
            <person name="Smith L.A."/>
            <person name="Smith T.J."/>
            <person name="Sutton G."/>
            <person name="Brettin T.S."/>
        </authorList>
    </citation>
    <scope>NUCLEOTIDE SEQUENCE [LARGE SCALE GENOMIC DNA]</scope>
    <source>
        <strain evidence="2">Kyoto / Type A2</strain>
    </source>
</reference>
<dbReference type="EMBL" id="CP001581">
    <property type="protein sequence ID" value="ACO86519.1"/>
    <property type="molecule type" value="Genomic_DNA"/>
</dbReference>
<sequence>MVVVAYVIAIIFQYLEEYFYICRIFVYSPFNSLSNLS</sequence>
<dbReference type="Proteomes" id="UP000001374">
    <property type="component" value="Chromosome"/>
</dbReference>
<gene>
    <name evidence="1" type="ordered locus">CLM_1142</name>
</gene>
<evidence type="ECO:0000313" key="2">
    <source>
        <dbReference type="Proteomes" id="UP000001374"/>
    </source>
</evidence>
<organism evidence="1 2">
    <name type="scientific">Clostridium botulinum (strain Kyoto / Type A2)</name>
    <dbReference type="NCBI Taxonomy" id="536232"/>
    <lineage>
        <taxon>Bacteria</taxon>
        <taxon>Bacillati</taxon>
        <taxon>Bacillota</taxon>
        <taxon>Clostridia</taxon>
        <taxon>Eubacteriales</taxon>
        <taxon>Clostridiaceae</taxon>
        <taxon>Clostridium</taxon>
    </lineage>
</organism>
<dbReference type="KEGG" id="cby:CLM_1142"/>
<name>C1FVI9_CLOBJ</name>
<dbReference type="AlphaFoldDB" id="C1FVI9"/>
<accession>C1FVI9</accession>
<evidence type="ECO:0000313" key="1">
    <source>
        <dbReference type="EMBL" id="ACO86519.1"/>
    </source>
</evidence>
<proteinExistence type="predicted"/>